<feature type="transmembrane region" description="Helical" evidence="6">
    <location>
        <begin position="176"/>
        <end position="195"/>
    </location>
</feature>
<feature type="transmembrane region" description="Helical" evidence="6">
    <location>
        <begin position="12"/>
        <end position="33"/>
    </location>
</feature>
<protein>
    <submittedName>
        <fullName evidence="7">Uncharacterized membrane protein YfcC, ion transporter superfamily</fullName>
    </submittedName>
</protein>
<keyword evidence="4 6" id="KW-1133">Transmembrane helix</keyword>
<organism evidence="7 8">
    <name type="scientific">Pisciglobus halotolerans</name>
    <dbReference type="NCBI Taxonomy" id="745365"/>
    <lineage>
        <taxon>Bacteria</taxon>
        <taxon>Bacillati</taxon>
        <taxon>Bacillota</taxon>
        <taxon>Bacilli</taxon>
        <taxon>Lactobacillales</taxon>
        <taxon>Carnobacteriaceae</taxon>
    </lineage>
</organism>
<feature type="transmembrane region" description="Helical" evidence="6">
    <location>
        <begin position="392"/>
        <end position="412"/>
    </location>
</feature>
<keyword evidence="3 6" id="KW-0812">Transmembrane</keyword>
<dbReference type="Pfam" id="PF03606">
    <property type="entry name" value="DcuC"/>
    <property type="match status" value="1"/>
</dbReference>
<evidence type="ECO:0000256" key="6">
    <source>
        <dbReference type="SAM" id="Phobius"/>
    </source>
</evidence>
<dbReference type="EMBL" id="FOQE01000001">
    <property type="protein sequence ID" value="SFH52284.1"/>
    <property type="molecule type" value="Genomic_DNA"/>
</dbReference>
<evidence type="ECO:0000256" key="3">
    <source>
        <dbReference type="ARBA" id="ARBA00022692"/>
    </source>
</evidence>
<dbReference type="PANTHER" id="PTHR43652:SF6">
    <property type="entry name" value="ARGININE REPRESSOR"/>
    <property type="match status" value="1"/>
</dbReference>
<dbReference type="GO" id="GO:0005886">
    <property type="term" value="C:plasma membrane"/>
    <property type="evidence" value="ECO:0007669"/>
    <property type="project" value="UniProtKB-SubCell"/>
</dbReference>
<comment type="subcellular location">
    <subcellularLocation>
        <location evidence="1">Cell membrane</location>
        <topology evidence="1">Multi-pass membrane protein</topology>
    </subcellularLocation>
</comment>
<reference evidence="7 8" key="1">
    <citation type="submission" date="2016-10" db="EMBL/GenBank/DDBJ databases">
        <authorList>
            <person name="de Groot N.N."/>
        </authorList>
    </citation>
    <scope>NUCLEOTIDE SEQUENCE [LARGE SCALE GENOMIC DNA]</scope>
    <source>
        <strain evidence="7 8">DSM 27630</strain>
    </source>
</reference>
<feature type="transmembrane region" description="Helical" evidence="6">
    <location>
        <begin position="482"/>
        <end position="500"/>
    </location>
</feature>
<keyword evidence="2" id="KW-1003">Cell membrane</keyword>
<accession>A0A1I3AQJ8</accession>
<name>A0A1I3AQJ8_9LACT</name>
<keyword evidence="8" id="KW-1185">Reference proteome</keyword>
<feature type="transmembrane region" description="Helical" evidence="6">
    <location>
        <begin position="201"/>
        <end position="220"/>
    </location>
</feature>
<feature type="transmembrane region" description="Helical" evidence="6">
    <location>
        <begin position="261"/>
        <end position="280"/>
    </location>
</feature>
<evidence type="ECO:0000256" key="2">
    <source>
        <dbReference type="ARBA" id="ARBA00022475"/>
    </source>
</evidence>
<keyword evidence="5 6" id="KW-0472">Membrane</keyword>
<dbReference type="Proteomes" id="UP000198668">
    <property type="component" value="Unassembled WGS sequence"/>
</dbReference>
<dbReference type="InterPro" id="IPR018385">
    <property type="entry name" value="C4_dicarb_anaerob_car-like"/>
</dbReference>
<dbReference type="OrthoDB" id="255482at2"/>
<feature type="transmembrane region" description="Helical" evidence="6">
    <location>
        <begin position="351"/>
        <end position="372"/>
    </location>
</feature>
<dbReference type="PANTHER" id="PTHR43652">
    <property type="entry name" value="BASIC AMINO ACID ANTIPORTER YFCC-RELATED"/>
    <property type="match status" value="1"/>
</dbReference>
<evidence type="ECO:0000313" key="8">
    <source>
        <dbReference type="Proteomes" id="UP000198668"/>
    </source>
</evidence>
<dbReference type="InterPro" id="IPR051679">
    <property type="entry name" value="DASS-Related_Transporters"/>
</dbReference>
<evidence type="ECO:0000256" key="1">
    <source>
        <dbReference type="ARBA" id="ARBA00004651"/>
    </source>
</evidence>
<evidence type="ECO:0000256" key="4">
    <source>
        <dbReference type="ARBA" id="ARBA00022989"/>
    </source>
</evidence>
<proteinExistence type="predicted"/>
<sequence>MEASQRKKRFKMPSSYTVLFLIILVIAILTWFVPAGDYNVDDAGNIISGTYHTVEQHPQGLWDVFMAPVKGMIGTDTTQGAIEVSLFILIVGGFLGVVNRTGALDTGIAQVVSNYKGKEKLLIPILMLIFALGGTSYGMAEETVAFYPLIIPVMVAVGFDTLVAVSVVLLGAGVGVLASTVNPFATGVASQALGLSLGDGILWRAIFFVVMYVIAVLYVYRYAVKVEKDPKNSLIYEDFEANRKKFAVSGNKETMTGRQKVVMVLFGLSFFIMILSLIPWSTLNENWTFFETLNNWLMGLPVVGTVLGQQMVALGNWYFMEITMLFLLMAIVIGLYYRIPEEEIVSSFIEGAAELLGVALIVALARGIQVVMNEGMITATILHLGEQNLSSLSPVLFSILTYIFYIPMSFLIPSTSGLASATMGIMGPLGSFADVPQHVVVTAYQSASGIVNLITPTSGVVMGALAIAGIELTTWWKFTAKLLVIIFIASCVILGVAAVIG</sequence>
<dbReference type="AlphaFoldDB" id="A0A1I3AQJ8"/>
<evidence type="ECO:0000313" key="7">
    <source>
        <dbReference type="EMBL" id="SFH52284.1"/>
    </source>
</evidence>
<feature type="transmembrane region" description="Helical" evidence="6">
    <location>
        <begin position="317"/>
        <end position="339"/>
    </location>
</feature>
<feature type="transmembrane region" description="Helical" evidence="6">
    <location>
        <begin position="80"/>
        <end position="100"/>
    </location>
</feature>
<feature type="transmembrane region" description="Helical" evidence="6">
    <location>
        <begin position="121"/>
        <end position="140"/>
    </location>
</feature>
<evidence type="ECO:0000256" key="5">
    <source>
        <dbReference type="ARBA" id="ARBA00023136"/>
    </source>
</evidence>
<dbReference type="RefSeq" id="WP_092090758.1">
    <property type="nucleotide sequence ID" value="NZ_FOQE01000001.1"/>
</dbReference>
<feature type="transmembrane region" description="Helical" evidence="6">
    <location>
        <begin position="450"/>
        <end position="470"/>
    </location>
</feature>
<feature type="transmembrane region" description="Helical" evidence="6">
    <location>
        <begin position="146"/>
        <end position="169"/>
    </location>
</feature>
<gene>
    <name evidence="7" type="ORF">SAMN04489868_101131</name>
</gene>